<comment type="caution">
    <text evidence="3">The sequence shown here is derived from an EMBL/GenBank/DDBJ whole genome shotgun (WGS) entry which is preliminary data.</text>
</comment>
<dbReference type="EMBL" id="JARJCN010000007">
    <property type="protein sequence ID" value="KAJ7099446.1"/>
    <property type="molecule type" value="Genomic_DNA"/>
</dbReference>
<accession>A0AAD6UED5</accession>
<protein>
    <recommendedName>
        <fullName evidence="2">F-box domain-containing protein</fullName>
    </recommendedName>
</protein>
<keyword evidence="4" id="KW-1185">Reference proteome</keyword>
<evidence type="ECO:0000313" key="3">
    <source>
        <dbReference type="EMBL" id="KAJ7099446.1"/>
    </source>
</evidence>
<feature type="region of interest" description="Disordered" evidence="1">
    <location>
        <begin position="393"/>
        <end position="427"/>
    </location>
</feature>
<reference evidence="3" key="1">
    <citation type="submission" date="2023-03" db="EMBL/GenBank/DDBJ databases">
        <title>Massive genome expansion in bonnet fungi (Mycena s.s.) driven by repeated elements and novel gene families across ecological guilds.</title>
        <authorList>
            <consortium name="Lawrence Berkeley National Laboratory"/>
            <person name="Harder C.B."/>
            <person name="Miyauchi S."/>
            <person name="Viragh M."/>
            <person name="Kuo A."/>
            <person name="Thoen E."/>
            <person name="Andreopoulos B."/>
            <person name="Lu D."/>
            <person name="Skrede I."/>
            <person name="Drula E."/>
            <person name="Henrissat B."/>
            <person name="Morin E."/>
            <person name="Kohler A."/>
            <person name="Barry K."/>
            <person name="LaButti K."/>
            <person name="Morin E."/>
            <person name="Salamov A."/>
            <person name="Lipzen A."/>
            <person name="Mereny Z."/>
            <person name="Hegedus B."/>
            <person name="Baldrian P."/>
            <person name="Stursova M."/>
            <person name="Weitz H."/>
            <person name="Taylor A."/>
            <person name="Grigoriev I.V."/>
            <person name="Nagy L.G."/>
            <person name="Martin F."/>
            <person name="Kauserud H."/>
        </authorList>
    </citation>
    <scope>NUCLEOTIDE SEQUENCE</scope>
    <source>
        <strain evidence="3">CBHHK173m</strain>
    </source>
</reference>
<organism evidence="3 4">
    <name type="scientific">Mycena belliarum</name>
    <dbReference type="NCBI Taxonomy" id="1033014"/>
    <lineage>
        <taxon>Eukaryota</taxon>
        <taxon>Fungi</taxon>
        <taxon>Dikarya</taxon>
        <taxon>Basidiomycota</taxon>
        <taxon>Agaricomycotina</taxon>
        <taxon>Agaricomycetes</taxon>
        <taxon>Agaricomycetidae</taxon>
        <taxon>Agaricales</taxon>
        <taxon>Marasmiineae</taxon>
        <taxon>Mycenaceae</taxon>
        <taxon>Mycena</taxon>
    </lineage>
</organism>
<dbReference type="AlphaFoldDB" id="A0AAD6UED5"/>
<gene>
    <name evidence="3" type="ORF">B0H15DRAFT_547229</name>
</gene>
<dbReference type="Proteomes" id="UP001222325">
    <property type="component" value="Unassembled WGS sequence"/>
</dbReference>
<feature type="domain" description="F-box" evidence="2">
    <location>
        <begin position="1"/>
        <end position="47"/>
    </location>
</feature>
<sequence length="482" mass="51800">MLSLDALPPDILLQVVPFLTLLDVISLSMVNKSLYALSQEHSFWLDPLRVARLSVPLACPTTDDLAAYATGRLKQLALHSIRLARNWGQPVPQIAGPVQTFACGVHNSILCCLPGTDAILLHSLAEGTMLCVDVKTGLSSNCLYVGRILDMSSPLEERGRWMLAILLDQQVVVVAVAVDPAVSIEVTFRHAFEPGYSHSGIFMTESVVGFARAQWSSGGIEIQSFNILNPGISTTIFTDRLRDGVWGSTVIGDTVYFIFLLTEQAFVYACPPGLLAYAAPSPDMDFTLRRSHVARIPAPLGCDGVRGQPFDYCVLSSEPTRGRNTISVVRRLGPGAPSALEITFWPRPDTGKLRPAQTVSVPGVLRQANTAWELLIIANSGLAVVLVIRPPEPPVRPSTPPSPSLASSDSESESETPEPPPPPPPKLMMVRCDPHSGALSLHELATPAAAPPSAICALALDDHRGLVILVTANNVLHYVPYA</sequence>
<proteinExistence type="predicted"/>
<dbReference type="PROSITE" id="PS50181">
    <property type="entry name" value="FBOX"/>
    <property type="match status" value="1"/>
</dbReference>
<evidence type="ECO:0000259" key="2">
    <source>
        <dbReference type="PROSITE" id="PS50181"/>
    </source>
</evidence>
<dbReference type="SUPFAM" id="SSF81383">
    <property type="entry name" value="F-box domain"/>
    <property type="match status" value="1"/>
</dbReference>
<dbReference type="Pfam" id="PF00646">
    <property type="entry name" value="F-box"/>
    <property type="match status" value="1"/>
</dbReference>
<evidence type="ECO:0000256" key="1">
    <source>
        <dbReference type="SAM" id="MobiDB-lite"/>
    </source>
</evidence>
<evidence type="ECO:0000313" key="4">
    <source>
        <dbReference type="Proteomes" id="UP001222325"/>
    </source>
</evidence>
<dbReference type="Gene3D" id="1.20.1280.50">
    <property type="match status" value="1"/>
</dbReference>
<dbReference type="InterPro" id="IPR001810">
    <property type="entry name" value="F-box_dom"/>
</dbReference>
<feature type="compositionally biased region" description="Pro residues" evidence="1">
    <location>
        <begin position="393"/>
        <end position="403"/>
    </location>
</feature>
<name>A0AAD6UED5_9AGAR</name>
<feature type="compositionally biased region" description="Pro residues" evidence="1">
    <location>
        <begin position="417"/>
        <end position="426"/>
    </location>
</feature>
<dbReference type="InterPro" id="IPR036047">
    <property type="entry name" value="F-box-like_dom_sf"/>
</dbReference>